<proteinExistence type="predicted"/>
<dbReference type="InParanoid" id="A0A3N4LHL5"/>
<sequence length="54" mass="6168">MGGSYRIASKATMTESKGLHPIYFANRLYVSNLLDRFSHFLPILALRKLGVEQR</sequence>
<dbReference type="Proteomes" id="UP000267821">
    <property type="component" value="Unassembled WGS sequence"/>
</dbReference>
<dbReference type="EMBL" id="ML121565">
    <property type="protein sequence ID" value="RPB20969.1"/>
    <property type="molecule type" value="Genomic_DNA"/>
</dbReference>
<name>A0A3N4LHL5_9PEZI</name>
<keyword evidence="2" id="KW-1185">Reference proteome</keyword>
<reference evidence="1 2" key="1">
    <citation type="journal article" date="2018" name="Nat. Ecol. Evol.">
        <title>Pezizomycetes genomes reveal the molecular basis of ectomycorrhizal truffle lifestyle.</title>
        <authorList>
            <person name="Murat C."/>
            <person name="Payen T."/>
            <person name="Noel B."/>
            <person name="Kuo A."/>
            <person name="Morin E."/>
            <person name="Chen J."/>
            <person name="Kohler A."/>
            <person name="Krizsan K."/>
            <person name="Balestrini R."/>
            <person name="Da Silva C."/>
            <person name="Montanini B."/>
            <person name="Hainaut M."/>
            <person name="Levati E."/>
            <person name="Barry K.W."/>
            <person name="Belfiori B."/>
            <person name="Cichocki N."/>
            <person name="Clum A."/>
            <person name="Dockter R.B."/>
            <person name="Fauchery L."/>
            <person name="Guy J."/>
            <person name="Iotti M."/>
            <person name="Le Tacon F."/>
            <person name="Lindquist E.A."/>
            <person name="Lipzen A."/>
            <person name="Malagnac F."/>
            <person name="Mello A."/>
            <person name="Molinier V."/>
            <person name="Miyauchi S."/>
            <person name="Poulain J."/>
            <person name="Riccioni C."/>
            <person name="Rubini A."/>
            <person name="Sitrit Y."/>
            <person name="Splivallo R."/>
            <person name="Traeger S."/>
            <person name="Wang M."/>
            <person name="Zifcakova L."/>
            <person name="Wipf D."/>
            <person name="Zambonelli A."/>
            <person name="Paolocci F."/>
            <person name="Nowrousian M."/>
            <person name="Ottonello S."/>
            <person name="Baldrian P."/>
            <person name="Spatafora J.W."/>
            <person name="Henrissat B."/>
            <person name="Nagy L.G."/>
            <person name="Aury J.M."/>
            <person name="Wincker P."/>
            <person name="Grigoriev I.V."/>
            <person name="Bonfante P."/>
            <person name="Martin F.M."/>
        </authorList>
    </citation>
    <scope>NUCLEOTIDE SEQUENCE [LARGE SCALE GENOMIC DNA]</scope>
    <source>
        <strain evidence="1 2">ATCC MYA-4762</strain>
    </source>
</reference>
<accession>A0A3N4LHL5</accession>
<evidence type="ECO:0000313" key="1">
    <source>
        <dbReference type="EMBL" id="RPB20969.1"/>
    </source>
</evidence>
<organism evidence="1 2">
    <name type="scientific">Terfezia boudieri ATCC MYA-4762</name>
    <dbReference type="NCBI Taxonomy" id="1051890"/>
    <lineage>
        <taxon>Eukaryota</taxon>
        <taxon>Fungi</taxon>
        <taxon>Dikarya</taxon>
        <taxon>Ascomycota</taxon>
        <taxon>Pezizomycotina</taxon>
        <taxon>Pezizomycetes</taxon>
        <taxon>Pezizales</taxon>
        <taxon>Pezizaceae</taxon>
        <taxon>Terfezia</taxon>
    </lineage>
</organism>
<evidence type="ECO:0000313" key="2">
    <source>
        <dbReference type="Proteomes" id="UP000267821"/>
    </source>
</evidence>
<protein>
    <submittedName>
        <fullName evidence="1">Uncharacterized protein</fullName>
    </submittedName>
</protein>
<dbReference type="AlphaFoldDB" id="A0A3N4LHL5"/>
<gene>
    <name evidence="1" type="ORF">L211DRAFT_841122</name>
</gene>